<dbReference type="AlphaFoldDB" id="R9P5P6"/>
<dbReference type="RefSeq" id="XP_012186997.1">
    <property type="nucleotide sequence ID" value="XM_012331607.1"/>
</dbReference>
<dbReference type="GeneID" id="24106276"/>
<feature type="region of interest" description="Disordered" evidence="3">
    <location>
        <begin position="107"/>
        <end position="241"/>
    </location>
</feature>
<feature type="domain" description="NDT80" evidence="4">
    <location>
        <begin position="676"/>
        <end position="938"/>
    </location>
</feature>
<proteinExistence type="predicted"/>
<evidence type="ECO:0000256" key="1">
    <source>
        <dbReference type="ARBA" id="ARBA00023125"/>
    </source>
</evidence>
<dbReference type="InterPro" id="IPR052605">
    <property type="entry name" value="Fungal_trans_regulator"/>
</dbReference>
<gene>
    <name evidence="5" type="ORF">PHSY_000975</name>
</gene>
<reference evidence="6" key="1">
    <citation type="journal article" date="2013" name="Genome Announc.">
        <title>Draft genome sequence of the basidiomycetous yeast-like fungus Pseudozyma hubeiensis SY62, which produces an abundant amount of the biosurfactant mannosylerythritol lipids.</title>
        <authorList>
            <person name="Konishi M."/>
            <person name="Hatada Y."/>
            <person name="Horiuchi J."/>
        </authorList>
    </citation>
    <scope>NUCLEOTIDE SEQUENCE [LARGE SCALE GENOMIC DNA]</scope>
    <source>
        <strain evidence="6">SY62</strain>
    </source>
</reference>
<protein>
    <submittedName>
        <fullName evidence="5">DNA-binding</fullName>
    </submittedName>
</protein>
<evidence type="ECO:0000256" key="3">
    <source>
        <dbReference type="SAM" id="MobiDB-lite"/>
    </source>
</evidence>
<feature type="region of interest" description="Disordered" evidence="3">
    <location>
        <begin position="483"/>
        <end position="503"/>
    </location>
</feature>
<evidence type="ECO:0000313" key="6">
    <source>
        <dbReference type="Proteomes" id="UP000014071"/>
    </source>
</evidence>
<dbReference type="SUPFAM" id="SSF49417">
    <property type="entry name" value="p53-like transcription factors"/>
    <property type="match status" value="1"/>
</dbReference>
<feature type="region of interest" description="Disordered" evidence="3">
    <location>
        <begin position="661"/>
        <end position="706"/>
    </location>
</feature>
<feature type="compositionally biased region" description="Low complexity" evidence="3">
    <location>
        <begin position="674"/>
        <end position="692"/>
    </location>
</feature>
<dbReference type="Gene3D" id="2.60.40.1390">
    <property type="entry name" value="NDT80 DNA-binding domain"/>
    <property type="match status" value="1"/>
</dbReference>
<sequence>MVISIEWRFDNNDKRADRYLYPIEFAEQRDLSCLELPLRLNGTVSRERFGPDFSTGLAEYRRLPSSGDLSLTRRNAFVEQPPIADQAFMPNMPKSVSGYKVDLIASHSPSPGPSSPAAPTLLSSSSPSVTPSSGLAAIVTTTTTTHSQHPRRLPRSSLPALKRPSPLALPTTRSRPRARQAESGSSQITPPSPATPYHSLKRSDHYDWSPILLLTPPNSSRSSEHRSSSSPHGEADSSTRFPIPSFYFDDCRCERSRIWPTSPTLSTCRAKKALQLQPTPLPLLTSAKEQNTFDRSAPTRLSSEMVSHDASQFPSRTPPESAHGGMSPTTHNIDSPVATSEESHKMKPPSKPRALTLGSIDRPVLPPLVGGTSPSHLGPIRSFASAFRKGTEYRNNPYFIFNPARRSNDYFTLPVSPSRIDTRASSPFQTPTSSIRSTSSEFEIEDIRILSRATSHASFVPPSSRSELSSLVVRPILPCLGTAIDSEGSTEERSRSSRLPSSHLATPDNALGLFLEPTPFPSEPLHLELGSIQPRRLSPGTEADFYLGQAGGSVNFLDTSGRNKQHVLTRSPAFLSDASSRVPSLSPNSDDSLHKLSLARRHNLNERGAETSLVLPSLKTDYDAGAHPLADVSAARVQTKSGLPQDSFIYKMPVLRAMSPLAESSSDSEDPVSDEPLAVPSSLTSPSVLASSTEKEPRELSVPQEGRTGEIFVTMKSLLPLTSKQSRSSTIDQLFCKLESTSHKCFSVVDGKWACYRRNYLKVDVSFHFEDEQGRSRDTVEGDLICQAGSPSAFVVDRFAVHLTAHVINSDGRIQKGRQGFVPLIQFGPARERGPREAVQPVELRSGGGISKDASVNEQTATRSGSVAAFRRVQIRSATMNNGQRGAASQQFYALKLTLLAYPKQSALTASAGVEVASLTSHPITVRGRSKVHYAVAPTATANSEARTVVNAVSHINAAMPTTTRIRTKHKGYTRSGGESAEHRRSRRLQYDDAPIDVNEVADMMQDADDEGEARDLPYPYVASRRISKVMDIRSII</sequence>
<keyword evidence="1 2" id="KW-0238">DNA-binding</keyword>
<dbReference type="OrthoDB" id="2288358at2759"/>
<feature type="compositionally biased region" description="Polar residues" evidence="3">
    <location>
        <begin position="305"/>
        <end position="315"/>
    </location>
</feature>
<name>R9P5P6_PSEHS</name>
<feature type="compositionally biased region" description="Basic and acidic residues" evidence="3">
    <location>
        <begin position="222"/>
        <end position="237"/>
    </location>
</feature>
<evidence type="ECO:0000256" key="2">
    <source>
        <dbReference type="PROSITE-ProRule" id="PRU00850"/>
    </source>
</evidence>
<dbReference type="EMBL" id="DF238776">
    <property type="protein sequence ID" value="GAC93410.1"/>
    <property type="molecule type" value="Genomic_DNA"/>
</dbReference>
<dbReference type="GO" id="GO:0003700">
    <property type="term" value="F:DNA-binding transcription factor activity"/>
    <property type="evidence" value="ECO:0007669"/>
    <property type="project" value="UniProtKB-UniRule"/>
</dbReference>
<dbReference type="PROSITE" id="PS51517">
    <property type="entry name" value="NDT80"/>
    <property type="match status" value="1"/>
</dbReference>
<evidence type="ECO:0000313" key="5">
    <source>
        <dbReference type="EMBL" id="GAC93410.1"/>
    </source>
</evidence>
<dbReference type="STRING" id="1305764.R9P5P6"/>
<dbReference type="eggNOG" id="ENOG502RYEH">
    <property type="taxonomic scope" value="Eukaryota"/>
</dbReference>
<dbReference type="Pfam" id="PF05224">
    <property type="entry name" value="NDT80_PhoG"/>
    <property type="match status" value="1"/>
</dbReference>
<dbReference type="GO" id="GO:0051321">
    <property type="term" value="P:meiotic cell cycle"/>
    <property type="evidence" value="ECO:0007669"/>
    <property type="project" value="TreeGrafter"/>
</dbReference>
<feature type="DNA-binding region" description="NDT80" evidence="2">
    <location>
        <begin position="676"/>
        <end position="938"/>
    </location>
</feature>
<dbReference type="PANTHER" id="PTHR35144">
    <property type="entry name" value="MEIOSIS-SPECIFIC TRANSCRIPTION FACTOR NDT80"/>
    <property type="match status" value="1"/>
</dbReference>
<dbReference type="HOGENOM" id="CLU_308193_0_0_1"/>
<feature type="region of interest" description="Disordered" evidence="3">
    <location>
        <begin position="305"/>
        <end position="358"/>
    </location>
</feature>
<dbReference type="PANTHER" id="PTHR35144:SF2">
    <property type="entry name" value="MEIOSIS-SPECIFIC TRANSCRIPTION FACTOR NDT80"/>
    <property type="match status" value="1"/>
</dbReference>
<evidence type="ECO:0000259" key="4">
    <source>
        <dbReference type="PROSITE" id="PS51517"/>
    </source>
</evidence>
<keyword evidence="6" id="KW-1185">Reference proteome</keyword>
<dbReference type="GO" id="GO:0003677">
    <property type="term" value="F:DNA binding"/>
    <property type="evidence" value="ECO:0007669"/>
    <property type="project" value="UniProtKB-KW"/>
</dbReference>
<dbReference type="GO" id="GO:0000228">
    <property type="term" value="C:nuclear chromosome"/>
    <property type="evidence" value="ECO:0007669"/>
    <property type="project" value="TreeGrafter"/>
</dbReference>
<dbReference type="InterPro" id="IPR037141">
    <property type="entry name" value="NDT80_DNA-bd_dom_sf"/>
</dbReference>
<dbReference type="InterPro" id="IPR008967">
    <property type="entry name" value="p53-like_TF_DNA-bd_sf"/>
</dbReference>
<accession>R9P5P6</accession>
<dbReference type="GO" id="GO:0045944">
    <property type="term" value="P:positive regulation of transcription by RNA polymerase II"/>
    <property type="evidence" value="ECO:0007669"/>
    <property type="project" value="TreeGrafter"/>
</dbReference>
<dbReference type="Proteomes" id="UP000014071">
    <property type="component" value="Unassembled WGS sequence"/>
</dbReference>
<organism evidence="5 6">
    <name type="scientific">Pseudozyma hubeiensis (strain SY62)</name>
    <name type="common">Yeast</name>
    <dbReference type="NCBI Taxonomy" id="1305764"/>
    <lineage>
        <taxon>Eukaryota</taxon>
        <taxon>Fungi</taxon>
        <taxon>Dikarya</taxon>
        <taxon>Basidiomycota</taxon>
        <taxon>Ustilaginomycotina</taxon>
        <taxon>Ustilaginomycetes</taxon>
        <taxon>Ustilaginales</taxon>
        <taxon>Ustilaginaceae</taxon>
        <taxon>Pseudozyma</taxon>
    </lineage>
</organism>
<feature type="compositionally biased region" description="Low complexity" evidence="3">
    <location>
        <begin position="117"/>
        <end position="145"/>
    </location>
</feature>
<dbReference type="InterPro" id="IPR024061">
    <property type="entry name" value="NDT80_DNA-bd_dom"/>
</dbReference>
<feature type="compositionally biased region" description="Polar residues" evidence="3">
    <location>
        <begin position="327"/>
        <end position="340"/>
    </location>
</feature>